<dbReference type="SUPFAM" id="SSF48403">
    <property type="entry name" value="Ankyrin repeat"/>
    <property type="match status" value="1"/>
</dbReference>
<dbReference type="Gene3D" id="1.25.40.20">
    <property type="entry name" value="Ankyrin repeat-containing domain"/>
    <property type="match status" value="1"/>
</dbReference>
<dbReference type="InterPro" id="IPR002110">
    <property type="entry name" value="Ankyrin_rpt"/>
</dbReference>
<dbReference type="EMBL" id="JAAAHY010000377">
    <property type="protein sequence ID" value="KAF9964333.1"/>
    <property type="molecule type" value="Genomic_DNA"/>
</dbReference>
<sequence length="242" mass="26530">MFEQKSQRLMAACAEGNLELVNRIASKFESPEELCEVEPSTGYTPLMMAARHGHLDVVEALVRLGHDSTEISRDPLNNNVLMITAEHGHLAVFELYAHKFPRAVQMSNKQGWSPLTAAARYGVTSMVEMVLNLGADLNHRDEEGSTALHHAAAYGHLQTITLLIERGSSATIKNNGGWTAVDFAYSDKVSAHMEGRKESWTSLSNGPLSPILATISGATSPRLVPSNAWSEFKRVVVKQQLH</sequence>
<dbReference type="OrthoDB" id="341259at2759"/>
<proteinExistence type="predicted"/>
<dbReference type="GO" id="GO:0004842">
    <property type="term" value="F:ubiquitin-protein transferase activity"/>
    <property type="evidence" value="ECO:0007669"/>
    <property type="project" value="TreeGrafter"/>
</dbReference>
<keyword evidence="2 3" id="KW-0040">ANK repeat</keyword>
<feature type="repeat" description="ANK" evidence="3">
    <location>
        <begin position="143"/>
        <end position="175"/>
    </location>
</feature>
<dbReference type="GO" id="GO:0085020">
    <property type="term" value="P:protein K6-linked ubiquitination"/>
    <property type="evidence" value="ECO:0007669"/>
    <property type="project" value="TreeGrafter"/>
</dbReference>
<dbReference type="PANTHER" id="PTHR24171:SF8">
    <property type="entry name" value="BRCA1-ASSOCIATED RING DOMAIN PROTEIN 1"/>
    <property type="match status" value="1"/>
</dbReference>
<protein>
    <recommendedName>
        <fullName evidence="6">Ankyrin repeat protein</fullName>
    </recommendedName>
</protein>
<dbReference type="PROSITE" id="PS50088">
    <property type="entry name" value="ANK_REPEAT"/>
    <property type="match status" value="3"/>
</dbReference>
<dbReference type="PANTHER" id="PTHR24171">
    <property type="entry name" value="ANKYRIN REPEAT DOMAIN-CONTAINING PROTEIN 39-RELATED"/>
    <property type="match status" value="1"/>
</dbReference>
<organism evidence="4 5">
    <name type="scientific">Mortierella alpina</name>
    <name type="common">Oleaginous fungus</name>
    <name type="synonym">Mortierella renispora</name>
    <dbReference type="NCBI Taxonomy" id="64518"/>
    <lineage>
        <taxon>Eukaryota</taxon>
        <taxon>Fungi</taxon>
        <taxon>Fungi incertae sedis</taxon>
        <taxon>Mucoromycota</taxon>
        <taxon>Mortierellomycotina</taxon>
        <taxon>Mortierellomycetes</taxon>
        <taxon>Mortierellales</taxon>
        <taxon>Mortierellaceae</taxon>
        <taxon>Mortierella</taxon>
    </lineage>
</organism>
<evidence type="ECO:0000256" key="3">
    <source>
        <dbReference type="PROSITE-ProRule" id="PRU00023"/>
    </source>
</evidence>
<dbReference type="Proteomes" id="UP000738359">
    <property type="component" value="Unassembled WGS sequence"/>
</dbReference>
<evidence type="ECO:0008006" key="6">
    <source>
        <dbReference type="Google" id="ProtNLM"/>
    </source>
</evidence>
<evidence type="ECO:0000256" key="1">
    <source>
        <dbReference type="ARBA" id="ARBA00022737"/>
    </source>
</evidence>
<dbReference type="Pfam" id="PF13857">
    <property type="entry name" value="Ank_5"/>
    <property type="match status" value="1"/>
</dbReference>
<comment type="caution">
    <text evidence="4">The sequence shown here is derived from an EMBL/GenBank/DDBJ whole genome shotgun (WGS) entry which is preliminary data.</text>
</comment>
<reference evidence="4" key="1">
    <citation type="journal article" date="2020" name="Fungal Divers.">
        <title>Resolving the Mortierellaceae phylogeny through synthesis of multi-gene phylogenetics and phylogenomics.</title>
        <authorList>
            <person name="Vandepol N."/>
            <person name="Liber J."/>
            <person name="Desiro A."/>
            <person name="Na H."/>
            <person name="Kennedy M."/>
            <person name="Barry K."/>
            <person name="Grigoriev I.V."/>
            <person name="Miller A.N."/>
            <person name="O'Donnell K."/>
            <person name="Stajich J.E."/>
            <person name="Bonito G."/>
        </authorList>
    </citation>
    <scope>NUCLEOTIDE SEQUENCE</scope>
    <source>
        <strain evidence="4">CK1249</strain>
    </source>
</reference>
<gene>
    <name evidence="4" type="ORF">BGZ70_006614</name>
</gene>
<dbReference type="SMART" id="SM00248">
    <property type="entry name" value="ANK"/>
    <property type="match status" value="4"/>
</dbReference>
<accession>A0A9P6J7Q9</accession>
<evidence type="ECO:0000256" key="2">
    <source>
        <dbReference type="ARBA" id="ARBA00023043"/>
    </source>
</evidence>
<keyword evidence="5" id="KW-1185">Reference proteome</keyword>
<feature type="repeat" description="ANK" evidence="3">
    <location>
        <begin position="110"/>
        <end position="142"/>
    </location>
</feature>
<dbReference type="InterPro" id="IPR036770">
    <property type="entry name" value="Ankyrin_rpt-contain_sf"/>
</dbReference>
<keyword evidence="1" id="KW-0677">Repeat</keyword>
<evidence type="ECO:0000313" key="4">
    <source>
        <dbReference type="EMBL" id="KAF9964333.1"/>
    </source>
</evidence>
<name>A0A9P6J7Q9_MORAP</name>
<dbReference type="PROSITE" id="PS50297">
    <property type="entry name" value="ANK_REP_REGION"/>
    <property type="match status" value="3"/>
</dbReference>
<dbReference type="AlphaFoldDB" id="A0A9P6J7Q9"/>
<dbReference type="PRINTS" id="PR01415">
    <property type="entry name" value="ANKYRIN"/>
</dbReference>
<feature type="repeat" description="ANK" evidence="3">
    <location>
        <begin position="41"/>
        <end position="73"/>
    </location>
</feature>
<evidence type="ECO:0000313" key="5">
    <source>
        <dbReference type="Proteomes" id="UP000738359"/>
    </source>
</evidence>
<dbReference type="Pfam" id="PF12796">
    <property type="entry name" value="Ank_2"/>
    <property type="match status" value="1"/>
</dbReference>